<dbReference type="EMBL" id="PDLN01000007">
    <property type="protein sequence ID" value="RDW80913.1"/>
    <property type="molecule type" value="Genomic_DNA"/>
</dbReference>
<organism evidence="1 2">
    <name type="scientific">Coleophoma crateriformis</name>
    <dbReference type="NCBI Taxonomy" id="565419"/>
    <lineage>
        <taxon>Eukaryota</taxon>
        <taxon>Fungi</taxon>
        <taxon>Dikarya</taxon>
        <taxon>Ascomycota</taxon>
        <taxon>Pezizomycotina</taxon>
        <taxon>Leotiomycetes</taxon>
        <taxon>Helotiales</taxon>
        <taxon>Dermateaceae</taxon>
        <taxon>Coleophoma</taxon>
    </lineage>
</organism>
<dbReference type="Pfam" id="PF05721">
    <property type="entry name" value="PhyH"/>
    <property type="match status" value="1"/>
</dbReference>
<accession>A0A3D8S3N3</accession>
<dbReference type="AlphaFoldDB" id="A0A3D8S3N3"/>
<dbReference type="Gene3D" id="2.60.120.620">
    <property type="entry name" value="q2cbj1_9rhob like domain"/>
    <property type="match status" value="1"/>
</dbReference>
<reference evidence="1 2" key="1">
    <citation type="journal article" date="2018" name="IMA Fungus">
        <title>IMA Genome-F 9: Draft genome sequence of Annulohypoxylon stygium, Aspergillus mulundensis, Berkeleyomyces basicola (syn. Thielaviopsis basicola), Ceratocystis smalleyi, two Cercospora beticola strains, Coleophoma cylindrospora, Fusarium fracticaudum, Phialophora cf. hyalina, and Morchella septimelata.</title>
        <authorList>
            <person name="Wingfield B.D."/>
            <person name="Bills G.F."/>
            <person name="Dong Y."/>
            <person name="Huang W."/>
            <person name="Nel W.J."/>
            <person name="Swalarsk-Parry B.S."/>
            <person name="Vaghefi N."/>
            <person name="Wilken P.M."/>
            <person name="An Z."/>
            <person name="de Beer Z.W."/>
            <person name="De Vos L."/>
            <person name="Chen L."/>
            <person name="Duong T.A."/>
            <person name="Gao Y."/>
            <person name="Hammerbacher A."/>
            <person name="Kikkert J.R."/>
            <person name="Li Y."/>
            <person name="Li H."/>
            <person name="Li K."/>
            <person name="Li Q."/>
            <person name="Liu X."/>
            <person name="Ma X."/>
            <person name="Naidoo K."/>
            <person name="Pethybridge S.J."/>
            <person name="Sun J."/>
            <person name="Steenkamp E.T."/>
            <person name="van der Nest M.A."/>
            <person name="van Wyk S."/>
            <person name="Wingfield M.J."/>
            <person name="Xiong C."/>
            <person name="Yue Q."/>
            <person name="Zhang X."/>
        </authorList>
    </citation>
    <scope>NUCLEOTIDE SEQUENCE [LARGE SCALE GENOMIC DNA]</scope>
    <source>
        <strain evidence="1 2">BP5796</strain>
    </source>
</reference>
<gene>
    <name evidence="1" type="ORF">BP5796_05611</name>
</gene>
<evidence type="ECO:0000313" key="2">
    <source>
        <dbReference type="Proteomes" id="UP000256328"/>
    </source>
</evidence>
<evidence type="ECO:0008006" key="3">
    <source>
        <dbReference type="Google" id="ProtNLM"/>
    </source>
</evidence>
<dbReference type="InterPro" id="IPR008775">
    <property type="entry name" value="Phytyl_CoA_dOase-like"/>
</dbReference>
<dbReference type="Proteomes" id="UP000256328">
    <property type="component" value="Unassembled WGS sequence"/>
</dbReference>
<comment type="caution">
    <text evidence="1">The sequence shown here is derived from an EMBL/GenBank/DDBJ whole genome shotgun (WGS) entry which is preliminary data.</text>
</comment>
<name>A0A3D8S3N3_9HELO</name>
<dbReference type="SUPFAM" id="SSF51197">
    <property type="entry name" value="Clavaminate synthase-like"/>
    <property type="match status" value="1"/>
</dbReference>
<protein>
    <recommendedName>
        <fullName evidence="3">Phytanoyl-CoA dioxygenase family protein</fullName>
    </recommendedName>
</protein>
<dbReference type="OrthoDB" id="445007at2759"/>
<proteinExistence type="predicted"/>
<evidence type="ECO:0000313" key="1">
    <source>
        <dbReference type="EMBL" id="RDW80913.1"/>
    </source>
</evidence>
<keyword evidence="2" id="KW-1185">Reference proteome</keyword>
<sequence length="312" mass="35074">MPSATARPSLQYIHRSETDKIIQAIVDDGCCIIKNFTTPEAVERVNADTRPYFDADKPWKGDLFPPETRRCARMASRSKTYREEWLVDPLVDKLTSVFVDKTTSNFYGQTKHTYTSRAIINTALSMEIGPGGKAQRLHRDDKNHHIEHVDQTKTGYRIGSDLSMAFLVPGIATRYENGATMAIPGSHLWDQERAPKVEEACCAEMEIGDAYVMLGGTYHGGGANQTTDTKRPMHGLFFCRGFLRTEENAYLAYSKEDVLSWSPEVQRIMGFTVSSPNIGFIDFVHPVRWYAGDYDPNQPGDLDESQETPMAS</sequence>